<accession>A0ABW3LIR8</accession>
<sequence>MHEKDYETKEKGFDLAQLSKEQKDLLDKVEQTSGLVLVAYDNSQDKNGEQKE</sequence>
<evidence type="ECO:0000313" key="1">
    <source>
        <dbReference type="EMBL" id="MFD1037835.1"/>
    </source>
</evidence>
<keyword evidence="2" id="KW-1185">Reference proteome</keyword>
<reference evidence="2" key="1">
    <citation type="journal article" date="2019" name="Int. J. Syst. Evol. Microbiol.">
        <title>The Global Catalogue of Microorganisms (GCM) 10K type strain sequencing project: providing services to taxonomists for standard genome sequencing and annotation.</title>
        <authorList>
            <consortium name="The Broad Institute Genomics Platform"/>
            <consortium name="The Broad Institute Genome Sequencing Center for Infectious Disease"/>
            <person name="Wu L."/>
            <person name="Ma J."/>
        </authorList>
    </citation>
    <scope>NUCLEOTIDE SEQUENCE [LARGE SCALE GENOMIC DNA]</scope>
    <source>
        <strain evidence="2">CCUG 56754</strain>
    </source>
</reference>
<organism evidence="1 2">
    <name type="scientific">Virgibacillus byunsanensis</name>
    <dbReference type="NCBI Taxonomy" id="570945"/>
    <lineage>
        <taxon>Bacteria</taxon>
        <taxon>Bacillati</taxon>
        <taxon>Bacillota</taxon>
        <taxon>Bacilli</taxon>
        <taxon>Bacillales</taxon>
        <taxon>Bacillaceae</taxon>
        <taxon>Virgibacillus</taxon>
    </lineage>
</organism>
<proteinExistence type="predicted"/>
<gene>
    <name evidence="1" type="ORF">ACFQ3N_05350</name>
</gene>
<comment type="caution">
    <text evidence="1">The sequence shown here is derived from an EMBL/GenBank/DDBJ whole genome shotgun (WGS) entry which is preliminary data.</text>
</comment>
<name>A0ABW3LIR8_9BACI</name>
<evidence type="ECO:0000313" key="2">
    <source>
        <dbReference type="Proteomes" id="UP001597040"/>
    </source>
</evidence>
<protein>
    <recommendedName>
        <fullName evidence="3">General stress protein</fullName>
    </recommendedName>
</protein>
<evidence type="ECO:0008006" key="3">
    <source>
        <dbReference type="Google" id="ProtNLM"/>
    </source>
</evidence>
<dbReference type="Proteomes" id="UP001597040">
    <property type="component" value="Unassembled WGS sequence"/>
</dbReference>
<dbReference type="RefSeq" id="WP_390360265.1">
    <property type="nucleotide sequence ID" value="NZ_JBHTKJ010000012.1"/>
</dbReference>
<dbReference type="EMBL" id="JBHTKJ010000012">
    <property type="protein sequence ID" value="MFD1037835.1"/>
    <property type="molecule type" value="Genomic_DNA"/>
</dbReference>